<name>A0A658QTV6_9BURK</name>
<evidence type="ECO:0000313" key="1">
    <source>
        <dbReference type="EMBL" id="SAL20699.1"/>
    </source>
</evidence>
<sequence>MLARDPGRSLIEWFPAHADYMDSALAPWPATAVRRQPVETVIARRVPAVLARLTLLTHPPVSRRALR</sequence>
<dbReference type="EMBL" id="FCNV02000002">
    <property type="protein sequence ID" value="SAL20699.1"/>
    <property type="molecule type" value="Genomic_DNA"/>
</dbReference>
<reference evidence="1 2" key="1">
    <citation type="submission" date="2016-01" db="EMBL/GenBank/DDBJ databases">
        <authorList>
            <person name="Peeters C."/>
        </authorList>
    </citation>
    <scope>NUCLEOTIDE SEQUENCE [LARGE SCALE GENOMIC DNA]</scope>
    <source>
        <strain evidence="1">LMG 29315</strain>
    </source>
</reference>
<keyword evidence="2" id="KW-1185">Reference proteome</keyword>
<dbReference type="Proteomes" id="UP000198263">
    <property type="component" value="Unassembled WGS sequence"/>
</dbReference>
<accession>A0A658QTV6</accession>
<dbReference type="AlphaFoldDB" id="A0A658QTV6"/>
<protein>
    <submittedName>
        <fullName evidence="1">Hemerythrin-like metal-binding protein</fullName>
    </submittedName>
</protein>
<evidence type="ECO:0000313" key="2">
    <source>
        <dbReference type="Proteomes" id="UP000198263"/>
    </source>
</evidence>
<comment type="caution">
    <text evidence="1">The sequence shown here is derived from an EMBL/GenBank/DDBJ whole genome shotgun (WGS) entry which is preliminary data.</text>
</comment>
<gene>
    <name evidence="1" type="ORF">AWB72_01373</name>
</gene>
<organism evidence="1 2">
    <name type="scientific">Caballeronia concitans</name>
    <dbReference type="NCBI Taxonomy" id="1777133"/>
    <lineage>
        <taxon>Bacteria</taxon>
        <taxon>Pseudomonadati</taxon>
        <taxon>Pseudomonadota</taxon>
        <taxon>Betaproteobacteria</taxon>
        <taxon>Burkholderiales</taxon>
        <taxon>Burkholderiaceae</taxon>
        <taxon>Caballeronia</taxon>
    </lineage>
</organism>
<proteinExistence type="predicted"/>